<evidence type="ECO:0000313" key="2">
    <source>
        <dbReference type="EMBL" id="CAA2946252.1"/>
    </source>
</evidence>
<accession>A0A8S0PIW1</accession>
<feature type="transmembrane region" description="Helical" evidence="1">
    <location>
        <begin position="21"/>
        <end position="54"/>
    </location>
</feature>
<proteinExistence type="predicted"/>
<dbReference type="OrthoDB" id="5583at2759"/>
<evidence type="ECO:0000313" key="3">
    <source>
        <dbReference type="Proteomes" id="UP000594638"/>
    </source>
</evidence>
<name>A0A8S0PIW1_OLEEU</name>
<evidence type="ECO:0000256" key="1">
    <source>
        <dbReference type="SAM" id="Phobius"/>
    </source>
</evidence>
<dbReference type="EMBL" id="CACTIH010000063">
    <property type="protein sequence ID" value="CAA2946252.1"/>
    <property type="molecule type" value="Genomic_DNA"/>
</dbReference>
<keyword evidence="1" id="KW-0812">Transmembrane</keyword>
<dbReference type="Gramene" id="OE9A031845T1">
    <property type="protein sequence ID" value="OE9A031845C1"/>
    <property type="gene ID" value="OE9A031845"/>
</dbReference>
<dbReference type="Proteomes" id="UP000594638">
    <property type="component" value="Unassembled WGS sequence"/>
</dbReference>
<keyword evidence="1" id="KW-0472">Membrane</keyword>
<keyword evidence="3" id="KW-1185">Reference proteome</keyword>
<gene>
    <name evidence="2" type="ORF">OLEA9_A031845</name>
</gene>
<comment type="caution">
    <text evidence="2">The sequence shown here is derived from an EMBL/GenBank/DDBJ whole genome shotgun (WGS) entry which is preliminary data.</text>
</comment>
<reference evidence="2 3" key="1">
    <citation type="submission" date="2019-12" db="EMBL/GenBank/DDBJ databases">
        <authorList>
            <person name="Alioto T."/>
            <person name="Alioto T."/>
            <person name="Gomez Garrido J."/>
        </authorList>
    </citation>
    <scope>NUCLEOTIDE SEQUENCE [LARGE SCALE GENOMIC DNA]</scope>
</reference>
<protein>
    <submittedName>
        <fullName evidence="2">SART-1 family DOT2</fullName>
    </submittedName>
</protein>
<dbReference type="AlphaFoldDB" id="A0A8S0PIW1"/>
<keyword evidence="1" id="KW-1133">Transmembrane helix</keyword>
<sequence>MFICGVDVSAFGDDDEDFRLLSFICGAAFSAVATATPSVVILNQFLGILVLLIVDIIRPKLGFCHSFVALLLLLIKLLRERLSIVLLWQSDERRQELVLESHNSAIKLLEKPWCGQNSSWDRKSLEYGAIVFTIRVYLLMVISIKTKIFEGGITTYVPEMICSKMWKWESKSERMKLIRLQKKQTRIYDYKFVVELGAEKKIFPQYDNLIADEGITFDANGHFTDEARKELEEASYLC</sequence>
<organism evidence="2 3">
    <name type="scientific">Olea europaea subsp. europaea</name>
    <dbReference type="NCBI Taxonomy" id="158383"/>
    <lineage>
        <taxon>Eukaryota</taxon>
        <taxon>Viridiplantae</taxon>
        <taxon>Streptophyta</taxon>
        <taxon>Embryophyta</taxon>
        <taxon>Tracheophyta</taxon>
        <taxon>Spermatophyta</taxon>
        <taxon>Magnoliopsida</taxon>
        <taxon>eudicotyledons</taxon>
        <taxon>Gunneridae</taxon>
        <taxon>Pentapetalae</taxon>
        <taxon>asterids</taxon>
        <taxon>lamiids</taxon>
        <taxon>Lamiales</taxon>
        <taxon>Oleaceae</taxon>
        <taxon>Oleeae</taxon>
        <taxon>Olea</taxon>
    </lineage>
</organism>
<feature type="transmembrane region" description="Helical" evidence="1">
    <location>
        <begin position="61"/>
        <end position="78"/>
    </location>
</feature>